<dbReference type="Pfam" id="PF12638">
    <property type="entry name" value="Staygreen"/>
    <property type="match status" value="1"/>
</dbReference>
<name>A0ABT4CX13_9CLOT</name>
<evidence type="ECO:0000313" key="4">
    <source>
        <dbReference type="Proteomes" id="UP001079657"/>
    </source>
</evidence>
<dbReference type="PANTHER" id="PTHR31750:SF4">
    <property type="entry name" value="LP06106P"/>
    <property type="match status" value="1"/>
</dbReference>
<dbReference type="EMBL" id="JAPQES010000007">
    <property type="protein sequence ID" value="MCY6372571.1"/>
    <property type="molecule type" value="Genomic_DNA"/>
</dbReference>
<protein>
    <submittedName>
        <fullName evidence="3">Staygreen family protein</fullName>
    </submittedName>
</protein>
<dbReference type="RefSeq" id="WP_268051580.1">
    <property type="nucleotide sequence ID" value="NZ_JAPQES010000007.1"/>
</dbReference>
<sequence>MKKLKPEKLSVEYRQVVTPTQPVIPRRYTLTHSDITGELFLTIGSQYAFDKIGPTRDEVLAEWKLINNEYILYVYVYVNGQFGMINACIRNKFFIKELPLALEAIFYGDRAFLKVHPELYNSPIWIYFDSVYPQFNRIEYWGVPFDYK</sequence>
<organism evidence="3 4">
    <name type="scientific">Clostridium ganghwense</name>
    <dbReference type="NCBI Taxonomy" id="312089"/>
    <lineage>
        <taxon>Bacteria</taxon>
        <taxon>Bacillati</taxon>
        <taxon>Bacillota</taxon>
        <taxon>Clostridia</taxon>
        <taxon>Eubacteriales</taxon>
        <taxon>Clostridiaceae</taxon>
        <taxon>Clostridium</taxon>
    </lineage>
</organism>
<gene>
    <name evidence="3" type="ORF">OXH55_18225</name>
</gene>
<proteinExistence type="predicted"/>
<accession>A0ABT4CX13</accession>
<evidence type="ECO:0000256" key="1">
    <source>
        <dbReference type="ARBA" id="ARBA00022946"/>
    </source>
</evidence>
<dbReference type="PANTHER" id="PTHR31750">
    <property type="entry name" value="PROTEIN STAY-GREEN 1, CHLOROPLASTIC-RELATED"/>
    <property type="match status" value="1"/>
</dbReference>
<dbReference type="Proteomes" id="UP001079657">
    <property type="component" value="Unassembled WGS sequence"/>
</dbReference>
<reference evidence="3" key="1">
    <citation type="submission" date="2022-12" db="EMBL/GenBank/DDBJ databases">
        <authorList>
            <person name="Wang J."/>
        </authorList>
    </citation>
    <scope>NUCLEOTIDE SEQUENCE</scope>
    <source>
        <strain evidence="3">HY-42-06</strain>
    </source>
</reference>
<evidence type="ECO:0000313" key="3">
    <source>
        <dbReference type="EMBL" id="MCY6372571.1"/>
    </source>
</evidence>
<dbReference type="InterPro" id="IPR024438">
    <property type="entry name" value="Staygreen"/>
</dbReference>
<keyword evidence="4" id="KW-1185">Reference proteome</keyword>
<comment type="caution">
    <text evidence="3">The sequence shown here is derived from an EMBL/GenBank/DDBJ whole genome shotgun (WGS) entry which is preliminary data.</text>
</comment>
<feature type="domain" description="Staygreen protein" evidence="2">
    <location>
        <begin position="4"/>
        <end position="147"/>
    </location>
</feature>
<evidence type="ECO:0000259" key="2">
    <source>
        <dbReference type="Pfam" id="PF12638"/>
    </source>
</evidence>
<keyword evidence="1" id="KW-0809">Transit peptide</keyword>